<dbReference type="Gene3D" id="3.20.20.300">
    <property type="entry name" value="Glycoside hydrolase, family 3, N-terminal domain"/>
    <property type="match status" value="1"/>
</dbReference>
<feature type="domain" description="ExoP galactose-binding-like" evidence="5">
    <location>
        <begin position="666"/>
        <end position="813"/>
    </location>
</feature>
<feature type="chain" id="PRO_5016011432" evidence="2">
    <location>
        <begin position="24"/>
        <end position="828"/>
    </location>
</feature>
<proteinExistence type="predicted"/>
<evidence type="ECO:0000313" key="6">
    <source>
        <dbReference type="EMBL" id="PZQ24165.1"/>
    </source>
</evidence>
<dbReference type="PANTHER" id="PTHR30620:SF77">
    <property type="entry name" value="LYSOSOMAL BETA GLUCOSIDASE-LIKE"/>
    <property type="match status" value="1"/>
</dbReference>
<reference evidence="6 7" key="1">
    <citation type="submission" date="2017-08" db="EMBL/GenBank/DDBJ databases">
        <title>Infants hospitalized years apart are colonized by the same room-sourced microbial strains.</title>
        <authorList>
            <person name="Brooks B."/>
            <person name="Olm M.R."/>
            <person name="Firek B.A."/>
            <person name="Baker R."/>
            <person name="Thomas B.C."/>
            <person name="Morowitz M.J."/>
            <person name="Banfield J.F."/>
        </authorList>
    </citation>
    <scope>NUCLEOTIDE SEQUENCE [LARGE SCALE GENOMIC DNA]</scope>
    <source>
        <strain evidence="6">S2_005_003_R2_47</strain>
    </source>
</reference>
<dbReference type="Pfam" id="PF18559">
    <property type="entry name" value="Exop_C"/>
    <property type="match status" value="1"/>
</dbReference>
<dbReference type="EMBL" id="QFPJ01000003">
    <property type="protein sequence ID" value="PZQ24165.1"/>
    <property type="molecule type" value="Genomic_DNA"/>
</dbReference>
<dbReference type="AlphaFoldDB" id="A0A2W5LBY8"/>
<dbReference type="InterPro" id="IPR041443">
    <property type="entry name" value="Exop_C"/>
</dbReference>
<evidence type="ECO:0000259" key="3">
    <source>
        <dbReference type="Pfam" id="PF00933"/>
    </source>
</evidence>
<evidence type="ECO:0000259" key="5">
    <source>
        <dbReference type="Pfam" id="PF18559"/>
    </source>
</evidence>
<dbReference type="Gene3D" id="2.60.120.430">
    <property type="entry name" value="Galactose-binding lectin"/>
    <property type="match status" value="1"/>
</dbReference>
<evidence type="ECO:0000256" key="2">
    <source>
        <dbReference type="SAM" id="SignalP"/>
    </source>
</evidence>
<dbReference type="PANTHER" id="PTHR30620">
    <property type="entry name" value="PERIPLASMIC BETA-GLUCOSIDASE-RELATED"/>
    <property type="match status" value="1"/>
</dbReference>
<gene>
    <name evidence="6" type="ORF">DI569_01885</name>
</gene>
<dbReference type="SUPFAM" id="SSF52279">
    <property type="entry name" value="Beta-D-glucan exohydrolase, C-terminal domain"/>
    <property type="match status" value="1"/>
</dbReference>
<evidence type="ECO:0000256" key="1">
    <source>
        <dbReference type="ARBA" id="ARBA00022801"/>
    </source>
</evidence>
<comment type="caution">
    <text evidence="6">The sequence shown here is derived from an EMBL/GenBank/DDBJ whole genome shotgun (WGS) entry which is preliminary data.</text>
</comment>
<dbReference type="InterPro" id="IPR051915">
    <property type="entry name" value="Cellulose_Degrad_GH3"/>
</dbReference>
<dbReference type="Proteomes" id="UP000248597">
    <property type="component" value="Unassembled WGS sequence"/>
</dbReference>
<dbReference type="PRINTS" id="PR00133">
    <property type="entry name" value="GLHYDRLASE3"/>
</dbReference>
<dbReference type="InterPro" id="IPR002772">
    <property type="entry name" value="Glyco_hydro_3_C"/>
</dbReference>
<feature type="domain" description="Glycoside hydrolase family 3 N-terminal" evidence="3">
    <location>
        <begin position="64"/>
        <end position="388"/>
    </location>
</feature>
<evidence type="ECO:0000259" key="4">
    <source>
        <dbReference type="Pfam" id="PF01915"/>
    </source>
</evidence>
<evidence type="ECO:0000313" key="7">
    <source>
        <dbReference type="Proteomes" id="UP000248597"/>
    </source>
</evidence>
<organism evidence="6 7">
    <name type="scientific">Sphingopyxis macrogoltabida</name>
    <name type="common">Sphingomonas macrogoltabidus</name>
    <dbReference type="NCBI Taxonomy" id="33050"/>
    <lineage>
        <taxon>Bacteria</taxon>
        <taxon>Pseudomonadati</taxon>
        <taxon>Pseudomonadota</taxon>
        <taxon>Alphaproteobacteria</taxon>
        <taxon>Sphingomonadales</taxon>
        <taxon>Sphingomonadaceae</taxon>
        <taxon>Sphingopyxis</taxon>
    </lineage>
</organism>
<keyword evidence="2" id="KW-0732">Signal</keyword>
<feature type="domain" description="Glycoside hydrolase family 3 C-terminal" evidence="4">
    <location>
        <begin position="425"/>
        <end position="632"/>
    </location>
</feature>
<dbReference type="SUPFAM" id="SSF51445">
    <property type="entry name" value="(Trans)glycosidases"/>
    <property type="match status" value="1"/>
</dbReference>
<dbReference type="InterPro" id="IPR036962">
    <property type="entry name" value="Glyco_hydro_3_N_sf"/>
</dbReference>
<dbReference type="InterPro" id="IPR001764">
    <property type="entry name" value="Glyco_hydro_3_N"/>
</dbReference>
<dbReference type="GO" id="GO:0008422">
    <property type="term" value="F:beta-glucosidase activity"/>
    <property type="evidence" value="ECO:0007669"/>
    <property type="project" value="TreeGrafter"/>
</dbReference>
<accession>A0A2W5LBY8</accession>
<protein>
    <submittedName>
        <fullName evidence="6">1,4-beta-D-glucan glucohydrolase</fullName>
    </submittedName>
</protein>
<dbReference type="GO" id="GO:0009251">
    <property type="term" value="P:glucan catabolic process"/>
    <property type="evidence" value="ECO:0007669"/>
    <property type="project" value="TreeGrafter"/>
</dbReference>
<sequence length="828" mass="86367">MQRRAIAMAAAMLVTGSAGMAMAQAADPASATVHPALWPAAKSPAAITDAATEARIDALIARMTVEQKVGQLIQADISTITPRDLETYPLGSILAGGNSGPGGNERASAADWARLVGEFRATSLRPQANGIAIPIIFGVDAVHGHNNLPGATLFPHNIGLGAARDPDLIQRIGAVTAAEIAGSGIEWTFAPTLAVPQDMRWGRTYEGYAADPKLVADYARAMVIGLQGPLVAGRSLDATHVAATAKHFLADGGTLEGRDQGDAPIGEAELVAKHALGYPAAIDAGALTVMASFSSWNGIKNHGNKGLLTDALKDKMGFAGFVVGDWNGHGQVAGCSVTDCAPSINAGLDMFMAPDSWKGLYETTVAQVKDGTIAPARLDDAVRRILRVKYKLGLFAEGHVDRSRVKALGTPQHLAVAREAVAKSLVLLKNNGSLLPIRPGARVLVTGPGANDMAMQSGGWTISWQGTDVTRDDFPNGQTIWEAMNKAVRDAGGIATLSDDGAYKEKPDVALVVFGEHPYAEFQGDVPTLDYQPAEAKDLALLKTLKTARIPVVAVFLSGRPMFVNPEINAADAFVAAWLPGSQGAGLADVLVAGKDGRAPRDFTGKLPFAWPADARSPIEKPQFDVGYGLTYADQRRVPTLSEKPGIDIASILNVENFFSGGRARSPWTLSITDAGGSRQVESGAIDSSYGLLKTRSVDVAAQEDGKSFAWTGPASLRLSGPNADMTRQLNNSFALRIDWRIDTAGSGPATLSFGAATVDLAARIAAAPVGTVETVKIPLRCFADAGADLARVDAPLAIGGDAGLALTLVGARIEAVGENLECPPAAK</sequence>
<dbReference type="Gene3D" id="3.40.50.1700">
    <property type="entry name" value="Glycoside hydrolase family 3 C-terminal domain"/>
    <property type="match status" value="1"/>
</dbReference>
<dbReference type="InterPro" id="IPR017853">
    <property type="entry name" value="GH"/>
</dbReference>
<dbReference type="InterPro" id="IPR036881">
    <property type="entry name" value="Glyco_hydro_3_C_sf"/>
</dbReference>
<keyword evidence="1 6" id="KW-0378">Hydrolase</keyword>
<name>A0A2W5LBY8_SPHMC</name>
<dbReference type="Pfam" id="PF01915">
    <property type="entry name" value="Glyco_hydro_3_C"/>
    <property type="match status" value="1"/>
</dbReference>
<feature type="signal peptide" evidence="2">
    <location>
        <begin position="1"/>
        <end position="23"/>
    </location>
</feature>
<dbReference type="Pfam" id="PF00933">
    <property type="entry name" value="Glyco_hydro_3"/>
    <property type="match status" value="1"/>
</dbReference>